<evidence type="ECO:0000256" key="9">
    <source>
        <dbReference type="SAM" id="MobiDB-lite"/>
    </source>
</evidence>
<evidence type="ECO:0000256" key="8">
    <source>
        <dbReference type="SAM" id="Coils"/>
    </source>
</evidence>
<feature type="compositionally biased region" description="Polar residues" evidence="9">
    <location>
        <begin position="160"/>
        <end position="171"/>
    </location>
</feature>
<evidence type="ECO:0000256" key="3">
    <source>
        <dbReference type="ARBA" id="ARBA00023015"/>
    </source>
</evidence>
<dbReference type="SMART" id="SM00320">
    <property type="entry name" value="WD40"/>
    <property type="match status" value="5"/>
</dbReference>
<dbReference type="Gene3D" id="1.10.10.1340">
    <property type="entry name" value="Mediator of RNA polymerase II, submodule Med31 (Soh1)"/>
    <property type="match status" value="1"/>
</dbReference>
<keyword evidence="8" id="KW-0175">Coiled coil</keyword>
<feature type="region of interest" description="Disordered" evidence="9">
    <location>
        <begin position="148"/>
        <end position="187"/>
    </location>
</feature>
<dbReference type="SUPFAM" id="SSF50978">
    <property type="entry name" value="WD40 repeat-like"/>
    <property type="match status" value="1"/>
</dbReference>
<feature type="compositionally biased region" description="Polar residues" evidence="9">
    <location>
        <begin position="102"/>
        <end position="112"/>
    </location>
</feature>
<reference evidence="10 11" key="1">
    <citation type="submission" date="2021-03" db="EMBL/GenBank/DDBJ databases">
        <authorList>
            <person name="King G.J."/>
            <person name="Bancroft I."/>
            <person name="Baten A."/>
            <person name="Bloomfield J."/>
            <person name="Borpatragohain P."/>
            <person name="He Z."/>
            <person name="Irish N."/>
            <person name="Irwin J."/>
            <person name="Liu K."/>
            <person name="Mauleon R.P."/>
            <person name="Moore J."/>
            <person name="Morris R."/>
            <person name="Ostergaard L."/>
            <person name="Wang B."/>
            <person name="Wells R."/>
        </authorList>
    </citation>
    <scope>NUCLEOTIDE SEQUENCE [LARGE SCALE GENOMIC DNA]</scope>
    <source>
        <strain evidence="10">R-o-18</strain>
        <tissue evidence="10">Leaf</tissue>
    </source>
</reference>
<dbReference type="PANTHER" id="PTHR47232">
    <property type="entry name" value="TRANSDUCIN FAMILY PROTEIN / WD-40 REPEAT FAMILY PROTEIN"/>
    <property type="match status" value="1"/>
</dbReference>
<dbReference type="Gene3D" id="2.130.10.10">
    <property type="entry name" value="YVTN repeat-like/Quinoprotein amine dehydrogenase"/>
    <property type="match status" value="2"/>
</dbReference>
<evidence type="ECO:0000313" key="10">
    <source>
        <dbReference type="EMBL" id="KAG5376543.1"/>
    </source>
</evidence>
<comment type="subcellular location">
    <subcellularLocation>
        <location evidence="1">Nucleus</location>
    </subcellularLocation>
</comment>
<keyword evidence="7" id="KW-0853">WD repeat</keyword>
<feature type="compositionally biased region" description="Polar residues" evidence="9">
    <location>
        <begin position="1005"/>
        <end position="1016"/>
    </location>
</feature>
<evidence type="ECO:0000256" key="2">
    <source>
        <dbReference type="ARBA" id="ARBA00006378"/>
    </source>
</evidence>
<dbReference type="Pfam" id="PF05669">
    <property type="entry name" value="Med31"/>
    <property type="match status" value="1"/>
</dbReference>
<feature type="region of interest" description="Disordered" evidence="9">
    <location>
        <begin position="1005"/>
        <end position="1030"/>
    </location>
</feature>
<feature type="compositionally biased region" description="Acidic residues" evidence="9">
    <location>
        <begin position="1268"/>
        <end position="1284"/>
    </location>
</feature>
<dbReference type="PROSITE" id="PS50294">
    <property type="entry name" value="WD_REPEATS_REGION"/>
    <property type="match status" value="1"/>
</dbReference>
<feature type="compositionally biased region" description="Basic and acidic residues" evidence="9">
    <location>
        <begin position="1332"/>
        <end position="1346"/>
    </location>
</feature>
<dbReference type="PROSITE" id="PS50082">
    <property type="entry name" value="WD_REPEATS_2"/>
    <property type="match status" value="1"/>
</dbReference>
<dbReference type="InterPro" id="IPR038089">
    <property type="entry name" value="Med31_sf"/>
</dbReference>
<evidence type="ECO:0000256" key="1">
    <source>
        <dbReference type="ARBA" id="ARBA00004123"/>
    </source>
</evidence>
<dbReference type="EMBL" id="JADBGQ010000010">
    <property type="protein sequence ID" value="KAG5376543.1"/>
    <property type="molecule type" value="Genomic_DNA"/>
</dbReference>
<dbReference type="Proteomes" id="UP000823674">
    <property type="component" value="Chromosome A10"/>
</dbReference>
<keyword evidence="11" id="KW-1185">Reference proteome</keyword>
<gene>
    <name evidence="10" type="primary">A10p026270.1_BraROA</name>
    <name evidence="10" type="ORF">IGI04_041139</name>
</gene>
<dbReference type="PANTHER" id="PTHR47232:SF3">
    <property type="entry name" value="ANAPHASE-PROMOTING COMPLEX SUBUNIT 4 WD40 DOMAIN-CONTAINING PROTEIN"/>
    <property type="match status" value="1"/>
</dbReference>
<comment type="caution">
    <text evidence="10">The sequence shown here is derived from an EMBL/GenBank/DDBJ whole genome shotgun (WGS) entry which is preliminary data.</text>
</comment>
<keyword evidence="5" id="KW-0804">Transcription</keyword>
<evidence type="ECO:0000313" key="11">
    <source>
        <dbReference type="Proteomes" id="UP000823674"/>
    </source>
</evidence>
<feature type="repeat" description="WD" evidence="7">
    <location>
        <begin position="226"/>
        <end position="268"/>
    </location>
</feature>
<feature type="region of interest" description="Disordered" evidence="9">
    <location>
        <begin position="1"/>
        <end position="28"/>
    </location>
</feature>
<feature type="compositionally biased region" description="Basic and acidic residues" evidence="9">
    <location>
        <begin position="1290"/>
        <end position="1317"/>
    </location>
</feature>
<dbReference type="Pfam" id="PF00400">
    <property type="entry name" value="WD40"/>
    <property type="match status" value="1"/>
</dbReference>
<feature type="coiled-coil region" evidence="8">
    <location>
        <begin position="33"/>
        <end position="67"/>
    </location>
</feature>
<sequence>MAAMKKPKVEQGEEANTLSTQIPDDKEGLIDFMDQRAKSIEALKDQLSNLERKLGEERRLMADAEAKFLRVDRVENKKNVPGKTGSLLGIAEFWTERDNNVKKTANNGTSTPHPRGEKIEYESSTPQTHTEIKPLKMPSIILPPSFKRKASAPARPEANETAQHVATNDSNVPKEVRNGSEAKRSRTVVPNEVVREKFHGHEELIALIGRSSLRATIESRTLAMLPSGHTKRMRSLALSPSNRDLFATSALDGVVHFWKLQSDRSSATLFKTVNRVEVDQKRWAEDIAWHPHKSALFSVYTADEGHAQISALYLNEARETCESKFLKDRPHSKGLINRIMFTPWDDPCFITGGCDHAVVLWREQCESNAWKSRLLHKDLHTSAVMGVAGMRHNNLVLSCGDDRRFIGFDAREEKVTFKHRLDNKCTNLLPNPRDVNLVMLQTRQLDRQLRLYDVRLPQTELFSFGWKQESSESQSALINQSWSPDGLHISSGSSDPAIHIFDIRYNAASPSLSIKAHKKRVFKAEWHSSNQLLVSISSDLEIGIHKLCMKEETAQRPYMICSPKTQFQLLWQEPVAIKSTVFGSPQNESYIIFRLRLRLFSPGETTRSQPSPWACLPSSVPVSSMASPEEMVDDASETPSPPKSTYKDPDDGRQRFLLELEFIQCLANPTYIHYLAQNRYFEDEAFIEYLKYLQYWQRPEYIKFIMYPHCLYFLELLQNPNFRSAMAHPANKELAHRQQFYYWKNYRNNRLKHILPRPLPEPVAPQPPAVPSSSLPPAPSATAAPSPSPMQYNNMLAKNETRNMVSAGIDRRKRKHHGILHMLSCVFLERETCLTQVTKIDGNSLLIPWHRTVVGSCNTTLNQYQSLSFVSLGIKIDDIEPLGFIVNGSYEIDSVYNVPNYSLGSCSRLIIAMNMNNDQSKLMNPPPPQQRMNPPPPPLQVMNPVQPRIMNQAPPMLNQSQSLNHPIMVMNQQQPQAMLNNNNQPLMMNPRNYNLSSEYHNQPNNFPSKMNRNNNWKGKKIVNDKRPPNPMMRMRNNNSAIPIYNNPGGGGSGGYKPPALNELQSQNRLKTRKFYPKKKYGANSNRHVPYAPRNTTSFIIRAKKSGGIAELVSPSPVTPAVLPTPMFSPSREVLGDMAKEEWGVDGYGSMKGLIRLRSDGHDLEPYDDEDEDEGGSSESDVEEHVEVERRLDHDLSRFEMIYPSYGGGSEYNNVLENRVDDQDSHIAQLEEENLTLKERLFLMERELGDLRRRLQYLERRNMVAEDVNEEVVENESESEGDDTGGSDARTSGDTKENRVVAEDVEAKETQHTIREVSGEQCEEANLVVVGKDQSKGNEMAAEKVEDASGNDSIGEQGTTI</sequence>
<dbReference type="InterPro" id="IPR015943">
    <property type="entry name" value="WD40/YVTN_repeat-like_dom_sf"/>
</dbReference>
<feature type="region of interest" description="Disordered" evidence="9">
    <location>
        <begin position="1160"/>
        <end position="1185"/>
    </location>
</feature>
<feature type="region of interest" description="Disordered" evidence="9">
    <location>
        <begin position="627"/>
        <end position="649"/>
    </location>
</feature>
<feature type="region of interest" description="Disordered" evidence="9">
    <location>
        <begin position="762"/>
        <end position="790"/>
    </location>
</feature>
<evidence type="ECO:0000256" key="5">
    <source>
        <dbReference type="ARBA" id="ARBA00023163"/>
    </source>
</evidence>
<evidence type="ECO:0000256" key="7">
    <source>
        <dbReference type="PROSITE-ProRule" id="PRU00221"/>
    </source>
</evidence>
<feature type="compositionally biased region" description="Basic and acidic residues" evidence="9">
    <location>
        <begin position="172"/>
        <end position="184"/>
    </location>
</feature>
<feature type="compositionally biased region" description="Polar residues" evidence="9">
    <location>
        <begin position="1349"/>
        <end position="1360"/>
    </location>
</feature>
<proteinExistence type="inferred from homology"/>
<evidence type="ECO:0008006" key="12">
    <source>
        <dbReference type="Google" id="ProtNLM"/>
    </source>
</evidence>
<evidence type="ECO:0000256" key="4">
    <source>
        <dbReference type="ARBA" id="ARBA00023159"/>
    </source>
</evidence>
<dbReference type="InterPro" id="IPR008831">
    <property type="entry name" value="Mediator_Med31"/>
</dbReference>
<dbReference type="InterPro" id="IPR001680">
    <property type="entry name" value="WD40_rpt"/>
</dbReference>
<keyword evidence="6" id="KW-0539">Nucleus</keyword>
<feature type="region of interest" description="Disordered" evidence="9">
    <location>
        <begin position="102"/>
        <end position="128"/>
    </location>
</feature>
<evidence type="ECO:0000256" key="6">
    <source>
        <dbReference type="ARBA" id="ARBA00023242"/>
    </source>
</evidence>
<feature type="compositionally biased region" description="Acidic residues" evidence="9">
    <location>
        <begin position="1165"/>
        <end position="1181"/>
    </location>
</feature>
<feature type="region of interest" description="Disordered" evidence="9">
    <location>
        <begin position="1268"/>
        <end position="1360"/>
    </location>
</feature>
<accession>A0ABQ7KTY9</accession>
<dbReference type="InterPro" id="IPR036322">
    <property type="entry name" value="WD40_repeat_dom_sf"/>
</dbReference>
<organism evidence="10 11">
    <name type="scientific">Brassica rapa subsp. trilocularis</name>
    <dbReference type="NCBI Taxonomy" id="1813537"/>
    <lineage>
        <taxon>Eukaryota</taxon>
        <taxon>Viridiplantae</taxon>
        <taxon>Streptophyta</taxon>
        <taxon>Embryophyta</taxon>
        <taxon>Tracheophyta</taxon>
        <taxon>Spermatophyta</taxon>
        <taxon>Magnoliopsida</taxon>
        <taxon>eudicotyledons</taxon>
        <taxon>Gunneridae</taxon>
        <taxon>Pentapetalae</taxon>
        <taxon>rosids</taxon>
        <taxon>malvids</taxon>
        <taxon>Brassicales</taxon>
        <taxon>Brassicaceae</taxon>
        <taxon>Brassiceae</taxon>
        <taxon>Brassica</taxon>
    </lineage>
</organism>
<feature type="compositionally biased region" description="Pro residues" evidence="9">
    <location>
        <begin position="762"/>
        <end position="779"/>
    </location>
</feature>
<keyword evidence="3" id="KW-0805">Transcription regulation</keyword>
<comment type="similarity">
    <text evidence="2">Belongs to the Mediator complex subunit 31 family.</text>
</comment>
<feature type="coiled-coil region" evidence="8">
    <location>
        <begin position="1212"/>
        <end position="1260"/>
    </location>
</feature>
<name>A0ABQ7KTY9_BRACM</name>
<protein>
    <recommendedName>
        <fullName evidence="12">Mediator of RNA polymerase II transcription subunit 31</fullName>
    </recommendedName>
</protein>
<keyword evidence="4" id="KW-0010">Activator</keyword>